<evidence type="ECO:0000259" key="4">
    <source>
        <dbReference type="PROSITE" id="PS50977"/>
    </source>
</evidence>
<dbReference type="PANTHER" id="PTHR47752:SF1">
    <property type="entry name" value="HTH-TYPE TRANSCRIPTIONAL REPRESSOR FABR"/>
    <property type="match status" value="1"/>
</dbReference>
<reference evidence="5" key="1">
    <citation type="submission" date="2021-04" db="EMBL/GenBank/DDBJ databases">
        <title>Genome based classification of Actinospica acidithermotolerans sp. nov., an actinobacterium isolated from an Indonesian hot spring.</title>
        <authorList>
            <person name="Kusuma A.B."/>
            <person name="Putra K.E."/>
            <person name="Nafisah S."/>
            <person name="Loh J."/>
            <person name="Nouioui I."/>
            <person name="Goodfellow M."/>
        </authorList>
    </citation>
    <scope>NUCLEOTIDE SEQUENCE</scope>
    <source>
        <strain evidence="5">DSM 45618</strain>
    </source>
</reference>
<evidence type="ECO:0000256" key="3">
    <source>
        <dbReference type="SAM" id="MobiDB-lite"/>
    </source>
</evidence>
<evidence type="ECO:0000256" key="2">
    <source>
        <dbReference type="PROSITE-ProRule" id="PRU00335"/>
    </source>
</evidence>
<gene>
    <name evidence="5" type="ORF">KGA66_21675</name>
</gene>
<comment type="caution">
    <text evidence="5">The sequence shown here is derived from an EMBL/GenBank/DDBJ whole genome shotgun (WGS) entry which is preliminary data.</text>
</comment>
<dbReference type="PROSITE" id="PS50977">
    <property type="entry name" value="HTH_TETR_2"/>
    <property type="match status" value="1"/>
</dbReference>
<evidence type="ECO:0000256" key="1">
    <source>
        <dbReference type="ARBA" id="ARBA00023125"/>
    </source>
</evidence>
<dbReference type="PANTHER" id="PTHR47752">
    <property type="entry name" value="HTH-TYPE TRANSCRIPTIONAL REPRESSOR FABR"/>
    <property type="match status" value="1"/>
</dbReference>
<accession>A0A8J8BEZ9</accession>
<evidence type="ECO:0000313" key="5">
    <source>
        <dbReference type="EMBL" id="MBS2965676.1"/>
    </source>
</evidence>
<proteinExistence type="predicted"/>
<organism evidence="5 6">
    <name type="scientific">Actinocrinis puniceicyclus</name>
    <dbReference type="NCBI Taxonomy" id="977794"/>
    <lineage>
        <taxon>Bacteria</taxon>
        <taxon>Bacillati</taxon>
        <taxon>Actinomycetota</taxon>
        <taxon>Actinomycetes</taxon>
        <taxon>Catenulisporales</taxon>
        <taxon>Actinospicaceae</taxon>
        <taxon>Actinocrinis</taxon>
    </lineage>
</organism>
<feature type="region of interest" description="Disordered" evidence="3">
    <location>
        <begin position="1"/>
        <end position="24"/>
    </location>
</feature>
<name>A0A8J8BEZ9_9ACTN</name>
<dbReference type="Gene3D" id="1.10.357.10">
    <property type="entry name" value="Tetracycline Repressor, domain 2"/>
    <property type="match status" value="1"/>
</dbReference>
<dbReference type="SUPFAM" id="SSF46689">
    <property type="entry name" value="Homeodomain-like"/>
    <property type="match status" value="1"/>
</dbReference>
<dbReference type="Pfam" id="PF00440">
    <property type="entry name" value="TetR_N"/>
    <property type="match status" value="1"/>
</dbReference>
<feature type="DNA-binding region" description="H-T-H motif" evidence="2">
    <location>
        <begin position="51"/>
        <end position="70"/>
    </location>
</feature>
<dbReference type="Proteomes" id="UP000677913">
    <property type="component" value="Unassembled WGS sequence"/>
</dbReference>
<dbReference type="GO" id="GO:0003677">
    <property type="term" value="F:DNA binding"/>
    <property type="evidence" value="ECO:0007669"/>
    <property type="project" value="UniProtKB-UniRule"/>
</dbReference>
<dbReference type="RefSeq" id="WP_211470029.1">
    <property type="nucleotide sequence ID" value="NZ_JAGSXH010000095.1"/>
</dbReference>
<dbReference type="Gene3D" id="1.10.10.60">
    <property type="entry name" value="Homeodomain-like"/>
    <property type="match status" value="1"/>
</dbReference>
<keyword evidence="6" id="KW-1185">Reference proteome</keyword>
<dbReference type="InterPro" id="IPR009057">
    <property type="entry name" value="Homeodomain-like_sf"/>
</dbReference>
<dbReference type="InterPro" id="IPR050692">
    <property type="entry name" value="HTH_transcr_repressor_FabR"/>
</dbReference>
<dbReference type="InterPro" id="IPR001647">
    <property type="entry name" value="HTH_TetR"/>
</dbReference>
<protein>
    <submittedName>
        <fullName evidence="5">TetR family transcriptional regulator</fullName>
    </submittedName>
</protein>
<sequence length="225" mass="24510">MRDAPGEVTGDPADTAGSGGGVRQARKLRTRQALLAAALRLLERQSLSSLGLREVARETGIAPAAFYRHFPDITALGVALVEESFGSLRAMVREIRVQDGDVDGMIARSVDLIAHHVHEHPAHFRFLARERHGGVEAVRTAIRAELDGFVRDLVVDLSRQPASAGWPTGEVRILAELYVNLTILTATAILDAAAGAHRDEQAILEAARMQLRLIALGRRHWRDGD</sequence>
<keyword evidence="1 2" id="KW-0238">DNA-binding</keyword>
<evidence type="ECO:0000313" key="6">
    <source>
        <dbReference type="Proteomes" id="UP000677913"/>
    </source>
</evidence>
<dbReference type="EMBL" id="JAGSXH010000095">
    <property type="protein sequence ID" value="MBS2965676.1"/>
    <property type="molecule type" value="Genomic_DNA"/>
</dbReference>
<feature type="domain" description="HTH tetR-type" evidence="4">
    <location>
        <begin position="28"/>
        <end position="88"/>
    </location>
</feature>
<dbReference type="AlphaFoldDB" id="A0A8J8BEZ9"/>